<dbReference type="Proteomes" id="UP001165678">
    <property type="component" value="Unassembled WGS sequence"/>
</dbReference>
<evidence type="ECO:0000313" key="3">
    <source>
        <dbReference type="EMBL" id="MCX2524090.1"/>
    </source>
</evidence>
<dbReference type="Pfam" id="PF01266">
    <property type="entry name" value="DAO"/>
    <property type="match status" value="1"/>
</dbReference>
<dbReference type="InterPro" id="IPR006076">
    <property type="entry name" value="FAD-dep_OxRdtase"/>
</dbReference>
<reference evidence="3" key="1">
    <citation type="submission" date="2022-11" db="EMBL/GenBank/DDBJ databases">
        <title>Larsenimonas rhizosphaerae sp. nov., isolated from a tidal mudflat.</title>
        <authorList>
            <person name="Lee S.D."/>
            <person name="Kim I.S."/>
        </authorList>
    </citation>
    <scope>NUCLEOTIDE SEQUENCE</scope>
    <source>
        <strain evidence="3">GH2-1</strain>
    </source>
</reference>
<organism evidence="3 4">
    <name type="scientific">Larsenimonas rhizosphaerae</name>
    <dbReference type="NCBI Taxonomy" id="2944682"/>
    <lineage>
        <taxon>Bacteria</taxon>
        <taxon>Pseudomonadati</taxon>
        <taxon>Pseudomonadota</taxon>
        <taxon>Gammaproteobacteria</taxon>
        <taxon>Oceanospirillales</taxon>
        <taxon>Halomonadaceae</taxon>
        <taxon>Larsenimonas</taxon>
    </lineage>
</organism>
<comment type="caution">
    <text evidence="3">The sequence shown here is derived from an EMBL/GenBank/DDBJ whole genome shotgun (WGS) entry which is preliminary data.</text>
</comment>
<protein>
    <submittedName>
        <fullName evidence="3">FAD-dependent oxidoreductase</fullName>
    </submittedName>
</protein>
<dbReference type="PANTHER" id="PTHR13847">
    <property type="entry name" value="SARCOSINE DEHYDROGENASE-RELATED"/>
    <property type="match status" value="1"/>
</dbReference>
<gene>
    <name evidence="3" type="ORF">OQ287_07550</name>
</gene>
<keyword evidence="1" id="KW-0560">Oxidoreductase</keyword>
<feature type="domain" description="FAD dependent oxidoreductase" evidence="2">
    <location>
        <begin position="28"/>
        <end position="389"/>
    </location>
</feature>
<dbReference type="SUPFAM" id="SSF51905">
    <property type="entry name" value="FAD/NAD(P)-binding domain"/>
    <property type="match status" value="1"/>
</dbReference>
<name>A0AA42CXP2_9GAMM</name>
<dbReference type="GO" id="GO:0016491">
    <property type="term" value="F:oxidoreductase activity"/>
    <property type="evidence" value="ECO:0007669"/>
    <property type="project" value="UniProtKB-KW"/>
</dbReference>
<dbReference type="Gene3D" id="3.30.9.10">
    <property type="entry name" value="D-Amino Acid Oxidase, subunit A, domain 2"/>
    <property type="match status" value="1"/>
</dbReference>
<dbReference type="AlphaFoldDB" id="A0AA42CXP2"/>
<dbReference type="Gene3D" id="3.50.50.60">
    <property type="entry name" value="FAD/NAD(P)-binding domain"/>
    <property type="match status" value="1"/>
</dbReference>
<evidence type="ECO:0000256" key="1">
    <source>
        <dbReference type="ARBA" id="ARBA00023002"/>
    </source>
</evidence>
<evidence type="ECO:0000259" key="2">
    <source>
        <dbReference type="Pfam" id="PF01266"/>
    </source>
</evidence>
<dbReference type="PANTHER" id="PTHR13847:SF285">
    <property type="entry name" value="FAD DEPENDENT OXIDOREDUCTASE DOMAIN-CONTAINING PROTEIN"/>
    <property type="match status" value="1"/>
</dbReference>
<accession>A0AA42CXP2</accession>
<evidence type="ECO:0000313" key="4">
    <source>
        <dbReference type="Proteomes" id="UP001165678"/>
    </source>
</evidence>
<sequence>MAHPCYWHDSLATPPVAYSRLDGDIDADVVIIGAGFTGLWSAYYLGNADPSLRIVVLEAEHVGYGASGRNGGWLVGSMAGLDRYIDDWPLAKRQTVCDLLCRNVDDIGAVLEREGIEADYHKGGAVYVAARYPAQEQVQREYLAHLHHIGFRDEDCRWLDPDAMDRIGRFRDQRGGILQRQVATFHPVKLLHGLAVRLVARGVRLYEHSPVEETAPGLARTRHGRVRARHVVTSTEGYTRHLGLKRHILPIESMLIATEPLSSMQWDEIGLAGRQAFGDASRLVTYGQRSQDDRLIFGAQGYYHFGGPARAEFGISARHQRMREGLLNALFPGLGKVSITHGWGGTLGLSRHFRPHAILDAETGMATAGGYAGEGAAMAHLMGQTLAELITGQQTERTRMPWVHANARPAEVLKRWEPEPLRWMSAQAVSASYGLEEAMMQRDLHVPGLSPALNAVNNAVSRMVE</sequence>
<dbReference type="GO" id="GO:0005737">
    <property type="term" value="C:cytoplasm"/>
    <property type="evidence" value="ECO:0007669"/>
    <property type="project" value="TreeGrafter"/>
</dbReference>
<keyword evidence="4" id="KW-1185">Reference proteome</keyword>
<dbReference type="InterPro" id="IPR036188">
    <property type="entry name" value="FAD/NAD-bd_sf"/>
</dbReference>
<dbReference type="RefSeq" id="WP_265896061.1">
    <property type="nucleotide sequence ID" value="NZ_JAPIVE010000002.1"/>
</dbReference>
<proteinExistence type="predicted"/>
<dbReference type="EMBL" id="JAPIVE010000002">
    <property type="protein sequence ID" value="MCX2524090.1"/>
    <property type="molecule type" value="Genomic_DNA"/>
</dbReference>